<dbReference type="HOGENOM" id="CLU_048000_0_0_1"/>
<feature type="region of interest" description="Disordered" evidence="1">
    <location>
        <begin position="1"/>
        <end position="119"/>
    </location>
</feature>
<feature type="region of interest" description="Disordered" evidence="1">
    <location>
        <begin position="252"/>
        <end position="280"/>
    </location>
</feature>
<evidence type="ECO:0000313" key="3">
    <source>
        <dbReference type="Proteomes" id="UP000054485"/>
    </source>
</evidence>
<evidence type="ECO:0000313" key="2">
    <source>
        <dbReference type="EMBL" id="KIK41417.1"/>
    </source>
</evidence>
<accession>A0A0D0B4L9</accession>
<name>A0A0D0B4L9_9AGAM</name>
<feature type="compositionally biased region" description="Pro residues" evidence="1">
    <location>
        <begin position="76"/>
        <end position="85"/>
    </location>
</feature>
<dbReference type="AlphaFoldDB" id="A0A0D0B4L9"/>
<feature type="compositionally biased region" description="Low complexity" evidence="1">
    <location>
        <begin position="300"/>
        <end position="323"/>
    </location>
</feature>
<dbReference type="OrthoDB" id="3257251at2759"/>
<reference evidence="2 3" key="1">
    <citation type="submission" date="2014-04" db="EMBL/GenBank/DDBJ databases">
        <authorList>
            <consortium name="DOE Joint Genome Institute"/>
            <person name="Kuo A."/>
            <person name="Ruytinx J."/>
            <person name="Rineau F."/>
            <person name="Colpaert J."/>
            <person name="Kohler A."/>
            <person name="Nagy L.G."/>
            <person name="Floudas D."/>
            <person name="Copeland A."/>
            <person name="Barry K.W."/>
            <person name="Cichocki N."/>
            <person name="Veneault-Fourrey C."/>
            <person name="LaButti K."/>
            <person name="Lindquist E.A."/>
            <person name="Lipzen A."/>
            <person name="Lundell T."/>
            <person name="Morin E."/>
            <person name="Murat C."/>
            <person name="Sun H."/>
            <person name="Tunlid A."/>
            <person name="Henrissat B."/>
            <person name="Grigoriev I.V."/>
            <person name="Hibbett D.S."/>
            <person name="Martin F."/>
            <person name="Nordberg H.P."/>
            <person name="Cantor M.N."/>
            <person name="Hua S.X."/>
        </authorList>
    </citation>
    <scope>NUCLEOTIDE SEQUENCE [LARGE SCALE GENOMIC DNA]</scope>
    <source>
        <strain evidence="2 3">UH-Slu-Lm8-n1</strain>
    </source>
</reference>
<feature type="compositionally biased region" description="Basic and acidic residues" evidence="1">
    <location>
        <begin position="96"/>
        <end position="109"/>
    </location>
</feature>
<feature type="region of interest" description="Disordered" evidence="1">
    <location>
        <begin position="292"/>
        <end position="366"/>
    </location>
</feature>
<feature type="compositionally biased region" description="Basic residues" evidence="1">
    <location>
        <begin position="110"/>
        <end position="119"/>
    </location>
</feature>
<sequence length="366" mass="40589">MHAMDPGAHHNPSQSTLTPVSSSRRRSRENETPQQRQKREKAAERQRRKRERDRTVNNINAIMAFTQPTDAQALPQPQPSQPPTPTFTGQEMTPEELSRRERVRAAARERQRKHRSLVKQRKMRELGLDMPNDMMQGMEEYRVNGDGQYQQVLPHEMPHQPHGMNPQDASFPQAPPPQLTGGQNFASTLLLSFSCAPLLKQHLLRTLAITSEELASLEPIIAEAFDHWDHQRRMHYAQQAAVKAADGSISGPSAAPFPNVDMADPTSGGFGEPPQPHPSEFRARFHRPLVAPSPFRNFNPDTSTTATTSTPTSTTTSVPSSDPIDPHLNVVVTPGDARQKSVTALDPDFGQAKGEAEGVAGRLERS</sequence>
<reference evidence="3" key="2">
    <citation type="submission" date="2015-01" db="EMBL/GenBank/DDBJ databases">
        <title>Evolutionary Origins and Diversification of the Mycorrhizal Mutualists.</title>
        <authorList>
            <consortium name="DOE Joint Genome Institute"/>
            <consortium name="Mycorrhizal Genomics Consortium"/>
            <person name="Kohler A."/>
            <person name="Kuo A."/>
            <person name="Nagy L.G."/>
            <person name="Floudas D."/>
            <person name="Copeland A."/>
            <person name="Barry K.W."/>
            <person name="Cichocki N."/>
            <person name="Veneault-Fourrey C."/>
            <person name="LaButti K."/>
            <person name="Lindquist E.A."/>
            <person name="Lipzen A."/>
            <person name="Lundell T."/>
            <person name="Morin E."/>
            <person name="Murat C."/>
            <person name="Riley R."/>
            <person name="Ohm R."/>
            <person name="Sun H."/>
            <person name="Tunlid A."/>
            <person name="Henrissat B."/>
            <person name="Grigoriev I.V."/>
            <person name="Hibbett D.S."/>
            <person name="Martin F."/>
        </authorList>
    </citation>
    <scope>NUCLEOTIDE SEQUENCE [LARGE SCALE GENOMIC DNA]</scope>
    <source>
        <strain evidence="3">UH-Slu-Lm8-n1</strain>
    </source>
</reference>
<evidence type="ECO:0000256" key="1">
    <source>
        <dbReference type="SAM" id="MobiDB-lite"/>
    </source>
</evidence>
<protein>
    <submittedName>
        <fullName evidence="2">Uncharacterized protein</fullName>
    </submittedName>
</protein>
<feature type="compositionally biased region" description="Polar residues" evidence="1">
    <location>
        <begin position="11"/>
        <end position="20"/>
    </location>
</feature>
<organism evidence="2 3">
    <name type="scientific">Suillus luteus UH-Slu-Lm8-n1</name>
    <dbReference type="NCBI Taxonomy" id="930992"/>
    <lineage>
        <taxon>Eukaryota</taxon>
        <taxon>Fungi</taxon>
        <taxon>Dikarya</taxon>
        <taxon>Basidiomycota</taxon>
        <taxon>Agaricomycotina</taxon>
        <taxon>Agaricomycetes</taxon>
        <taxon>Agaricomycetidae</taxon>
        <taxon>Boletales</taxon>
        <taxon>Suillineae</taxon>
        <taxon>Suillaceae</taxon>
        <taxon>Suillus</taxon>
    </lineage>
</organism>
<proteinExistence type="predicted"/>
<dbReference type="InParanoid" id="A0A0D0B4L9"/>
<feature type="compositionally biased region" description="Polar residues" evidence="1">
    <location>
        <begin position="56"/>
        <end position="70"/>
    </location>
</feature>
<dbReference type="Proteomes" id="UP000054485">
    <property type="component" value="Unassembled WGS sequence"/>
</dbReference>
<dbReference type="EMBL" id="KN835269">
    <property type="protein sequence ID" value="KIK41417.1"/>
    <property type="molecule type" value="Genomic_DNA"/>
</dbReference>
<gene>
    <name evidence="2" type="ORF">CY34DRAFT_806080</name>
</gene>
<dbReference type="STRING" id="930992.A0A0D0B4L9"/>
<keyword evidence="3" id="KW-1185">Reference proteome</keyword>